<dbReference type="Proteomes" id="UP001150925">
    <property type="component" value="Unassembled WGS sequence"/>
</dbReference>
<comment type="caution">
    <text evidence="2">The sequence shown here is derived from an EMBL/GenBank/DDBJ whole genome shotgun (WGS) entry which is preliminary data.</text>
</comment>
<keyword evidence="3" id="KW-1185">Reference proteome</keyword>
<protein>
    <submittedName>
        <fullName evidence="2">Uncharacterized protein</fullName>
    </submittedName>
</protein>
<evidence type="ECO:0000313" key="2">
    <source>
        <dbReference type="EMBL" id="KAJ1961021.1"/>
    </source>
</evidence>
<name>A0A9W8ALR7_9FUNG</name>
<dbReference type="OrthoDB" id="10263782at2759"/>
<dbReference type="GO" id="GO:0009235">
    <property type="term" value="P:cobalamin metabolic process"/>
    <property type="evidence" value="ECO:0007669"/>
    <property type="project" value="InterPro"/>
</dbReference>
<reference evidence="2" key="1">
    <citation type="submission" date="2022-07" db="EMBL/GenBank/DDBJ databases">
        <title>Phylogenomic reconstructions and comparative analyses of Kickxellomycotina fungi.</title>
        <authorList>
            <person name="Reynolds N.K."/>
            <person name="Stajich J.E."/>
            <person name="Barry K."/>
            <person name="Grigoriev I.V."/>
            <person name="Crous P."/>
            <person name="Smith M.E."/>
        </authorList>
    </citation>
    <scope>NUCLEOTIDE SEQUENCE</scope>
    <source>
        <strain evidence="2">RSA 1196</strain>
    </source>
</reference>
<dbReference type="EMBL" id="JANBPY010001219">
    <property type="protein sequence ID" value="KAJ1961021.1"/>
    <property type="molecule type" value="Genomic_DNA"/>
</dbReference>
<proteinExistence type="predicted"/>
<evidence type="ECO:0000256" key="1">
    <source>
        <dbReference type="SAM" id="MobiDB-lite"/>
    </source>
</evidence>
<accession>A0A9W8ALR7</accession>
<dbReference type="PANTHER" id="PTHR13192:SF3">
    <property type="entry name" value="COBALAMIN TRAFFICKING PROTEIN CBLD"/>
    <property type="match status" value="1"/>
</dbReference>
<gene>
    <name evidence="2" type="ORF">IWQ62_004010</name>
</gene>
<sequence length="220" mass="24399">MTAPSVTSCARAVHGPDPTGERKRKQPRNLLVPPRVATFDLSNSRHCVVSLEYSIHKCSPRFLWELAFTFPQFGRLKGSPSGKPTNPAAENAPKVLIVPTFQKSRHSLVAIGPEIEEEKDEMLETFLAWANNVRDALVKAGHWADMTDPSSGYPVHSPRGPSYFSDVAACQYLLKYPVMTTGCCNVLTHPQWETNFYPALFFTTAPLDVLQSVLNGLELN</sequence>
<dbReference type="InterPro" id="IPR019362">
    <property type="entry name" value="MMADHC"/>
</dbReference>
<feature type="region of interest" description="Disordered" evidence="1">
    <location>
        <begin position="1"/>
        <end position="27"/>
    </location>
</feature>
<evidence type="ECO:0000313" key="3">
    <source>
        <dbReference type="Proteomes" id="UP001150925"/>
    </source>
</evidence>
<organism evidence="2 3">
    <name type="scientific">Dispira parvispora</name>
    <dbReference type="NCBI Taxonomy" id="1520584"/>
    <lineage>
        <taxon>Eukaryota</taxon>
        <taxon>Fungi</taxon>
        <taxon>Fungi incertae sedis</taxon>
        <taxon>Zoopagomycota</taxon>
        <taxon>Kickxellomycotina</taxon>
        <taxon>Dimargaritomycetes</taxon>
        <taxon>Dimargaritales</taxon>
        <taxon>Dimargaritaceae</taxon>
        <taxon>Dispira</taxon>
    </lineage>
</organism>
<dbReference type="Pfam" id="PF10229">
    <property type="entry name" value="MMADHC"/>
    <property type="match status" value="1"/>
</dbReference>
<dbReference type="PANTHER" id="PTHR13192">
    <property type="entry name" value="MY011 PROTEIN"/>
    <property type="match status" value="1"/>
</dbReference>
<dbReference type="AlphaFoldDB" id="A0A9W8ALR7"/>